<sequence>MSTVLTKNPLWTSRSMLPSEPLKLEESVLNPTTPEESRPLAYLYCDWDPGISGDSSPEVEFGHYDPVTQTWDDTNSPIKAGVITQTRRWTEYAPGTGWWDYVSDDACQ</sequence>
<evidence type="ECO:0000313" key="1">
    <source>
        <dbReference type="EMBL" id="SEG76968.1"/>
    </source>
</evidence>
<dbReference type="AlphaFoldDB" id="A0A1H6CVU3"/>
<name>A0A1H6CVU3_9ACTN</name>
<protein>
    <submittedName>
        <fullName evidence="1">Uncharacterized protein</fullName>
    </submittedName>
</protein>
<gene>
    <name evidence="1" type="ORF">SAMN04489712_111231</name>
</gene>
<organism evidence="1 2">
    <name type="scientific">Thermomonospora echinospora</name>
    <dbReference type="NCBI Taxonomy" id="1992"/>
    <lineage>
        <taxon>Bacteria</taxon>
        <taxon>Bacillati</taxon>
        <taxon>Actinomycetota</taxon>
        <taxon>Actinomycetes</taxon>
        <taxon>Streptosporangiales</taxon>
        <taxon>Thermomonosporaceae</taxon>
        <taxon>Thermomonospora</taxon>
    </lineage>
</organism>
<accession>A0A1H6CVU3</accession>
<keyword evidence="2" id="KW-1185">Reference proteome</keyword>
<dbReference type="Proteomes" id="UP000236723">
    <property type="component" value="Unassembled WGS sequence"/>
</dbReference>
<reference evidence="2" key="1">
    <citation type="submission" date="2016-10" db="EMBL/GenBank/DDBJ databases">
        <authorList>
            <person name="Varghese N."/>
            <person name="Submissions S."/>
        </authorList>
    </citation>
    <scope>NUCLEOTIDE SEQUENCE [LARGE SCALE GENOMIC DNA]</scope>
    <source>
        <strain evidence="2">DSM 43163</strain>
    </source>
</reference>
<evidence type="ECO:0000313" key="2">
    <source>
        <dbReference type="Proteomes" id="UP000236723"/>
    </source>
</evidence>
<dbReference type="OrthoDB" id="3477656at2"/>
<proteinExistence type="predicted"/>
<dbReference type="RefSeq" id="WP_103940341.1">
    <property type="nucleotide sequence ID" value="NZ_FNVO01000011.1"/>
</dbReference>
<dbReference type="EMBL" id="FNVO01000011">
    <property type="protein sequence ID" value="SEG76968.1"/>
    <property type="molecule type" value="Genomic_DNA"/>
</dbReference>